<keyword evidence="1" id="KW-0472">Membrane</keyword>
<evidence type="ECO:0000313" key="2">
    <source>
        <dbReference type="EMBL" id="TDZ29699.1"/>
    </source>
</evidence>
<keyword evidence="1" id="KW-1133">Transmembrane helix</keyword>
<sequence length="136" mass="16143">MIIIIIIIIRTITILNSYNLYININLIKVINKYKNYNYFYKSLKELALYKNNFTTLSSSLKVTIVIFSFNILLKDKTINRIKENKIKIIKRNLVPKSKIFKTNSKYFKYIFEVACWVLLHSEKINILKSVIEVIIS</sequence>
<name>A0A4V3HQZ3_9PEZI</name>
<dbReference type="Proteomes" id="UP000295083">
    <property type="component" value="Unassembled WGS sequence"/>
</dbReference>
<protein>
    <submittedName>
        <fullName evidence="2">Uncharacterized protein</fullName>
    </submittedName>
</protein>
<keyword evidence="3" id="KW-1185">Reference proteome</keyword>
<accession>A0A4V3HQZ3</accession>
<proteinExistence type="predicted"/>
<dbReference type="EMBL" id="QAPG01000192">
    <property type="protein sequence ID" value="TDZ29699.1"/>
    <property type="molecule type" value="Genomic_DNA"/>
</dbReference>
<gene>
    <name evidence="2" type="ORF">C8035_v004829</name>
</gene>
<evidence type="ECO:0000313" key="3">
    <source>
        <dbReference type="Proteomes" id="UP000295083"/>
    </source>
</evidence>
<keyword evidence="1" id="KW-0812">Transmembrane</keyword>
<feature type="transmembrane region" description="Helical" evidence="1">
    <location>
        <begin position="53"/>
        <end position="73"/>
    </location>
</feature>
<organism evidence="2 3">
    <name type="scientific">Colletotrichum spinosum</name>
    <dbReference type="NCBI Taxonomy" id="1347390"/>
    <lineage>
        <taxon>Eukaryota</taxon>
        <taxon>Fungi</taxon>
        <taxon>Dikarya</taxon>
        <taxon>Ascomycota</taxon>
        <taxon>Pezizomycotina</taxon>
        <taxon>Sordariomycetes</taxon>
        <taxon>Hypocreomycetidae</taxon>
        <taxon>Glomerellales</taxon>
        <taxon>Glomerellaceae</taxon>
        <taxon>Colletotrichum</taxon>
        <taxon>Colletotrichum orbiculare species complex</taxon>
    </lineage>
</organism>
<comment type="caution">
    <text evidence="2">The sequence shown here is derived from an EMBL/GenBank/DDBJ whole genome shotgun (WGS) entry which is preliminary data.</text>
</comment>
<reference evidence="2 3" key="1">
    <citation type="submission" date="2018-11" db="EMBL/GenBank/DDBJ databases">
        <title>Genome sequence and assembly of Colletotrichum spinosum.</title>
        <authorList>
            <person name="Gan P."/>
            <person name="Shirasu K."/>
        </authorList>
    </citation>
    <scope>NUCLEOTIDE SEQUENCE [LARGE SCALE GENOMIC DNA]</scope>
    <source>
        <strain evidence="2 3">CBS 515.97</strain>
    </source>
</reference>
<evidence type="ECO:0000256" key="1">
    <source>
        <dbReference type="SAM" id="Phobius"/>
    </source>
</evidence>
<dbReference type="AlphaFoldDB" id="A0A4V3HQZ3"/>